<comment type="caution">
    <text evidence="3">The sequence shown here is derived from an EMBL/GenBank/DDBJ whole genome shotgun (WGS) entry which is preliminary data.</text>
</comment>
<protein>
    <submittedName>
        <fullName evidence="3">PhzF family phenazine biosynthesis protein</fullName>
    </submittedName>
</protein>
<dbReference type="SUPFAM" id="SSF54506">
    <property type="entry name" value="Diaminopimelate epimerase-like"/>
    <property type="match status" value="1"/>
</dbReference>
<comment type="similarity">
    <text evidence="1">Belongs to the PhzF family.</text>
</comment>
<evidence type="ECO:0000256" key="2">
    <source>
        <dbReference type="ARBA" id="ARBA00023235"/>
    </source>
</evidence>
<dbReference type="PANTHER" id="PTHR13774:SF17">
    <property type="entry name" value="PHENAZINE BIOSYNTHESIS-LIKE DOMAIN-CONTAINING PROTEIN"/>
    <property type="match status" value="1"/>
</dbReference>
<dbReference type="PANTHER" id="PTHR13774">
    <property type="entry name" value="PHENAZINE BIOSYNTHESIS PROTEIN"/>
    <property type="match status" value="1"/>
</dbReference>
<gene>
    <name evidence="3" type="ORF">ACFORJ_12235</name>
</gene>
<keyword evidence="2" id="KW-0413">Isomerase</keyword>
<proteinExistence type="inferred from homology"/>
<evidence type="ECO:0000313" key="3">
    <source>
        <dbReference type="EMBL" id="MFC3850927.1"/>
    </source>
</evidence>
<dbReference type="Proteomes" id="UP001595751">
    <property type="component" value="Unassembled WGS sequence"/>
</dbReference>
<evidence type="ECO:0000313" key="4">
    <source>
        <dbReference type="Proteomes" id="UP001595751"/>
    </source>
</evidence>
<accession>A0ABV7ZUP2</accession>
<name>A0ABV7ZUP2_9CORY</name>
<dbReference type="Gene3D" id="3.10.310.10">
    <property type="entry name" value="Diaminopimelate Epimerase, Chain A, domain 1"/>
    <property type="match status" value="2"/>
</dbReference>
<reference evidence="4" key="1">
    <citation type="journal article" date="2019" name="Int. J. Syst. Evol. Microbiol.">
        <title>The Global Catalogue of Microorganisms (GCM) 10K type strain sequencing project: providing services to taxonomists for standard genome sequencing and annotation.</title>
        <authorList>
            <consortium name="The Broad Institute Genomics Platform"/>
            <consortium name="The Broad Institute Genome Sequencing Center for Infectious Disease"/>
            <person name="Wu L."/>
            <person name="Ma J."/>
        </authorList>
    </citation>
    <scope>NUCLEOTIDE SEQUENCE [LARGE SCALE GENOMIC DNA]</scope>
    <source>
        <strain evidence="4">CCUG 53252</strain>
    </source>
</reference>
<sequence length="365" mass="38089">MREPTGHASTHLDLEIAQIDAFTDTVFGGNPAAVVHLSEWPSDETLQAIAAENNLSETAFLVGRIPDDAPAAPSNSPAHHLRWFTPTVEIELCGHATLAAAAHLFAALDAGCGGFGACDGDDSLDDGPSASPDRLDFWTMSGWLSVTRTRGECGDGATGRAAAPDLFTLDFPADPPSPLDADSPALSAEAKTDIEMSAGGKVSPMTADPVVMAGRLRTTIADALGIDAASITDILSGRTMLLVVVDSPELIRPLSPDFPAVARIARHGIIVTADTTGVTDGDDAGHDIVSRYFAPGIGIDEDPVTGAAHCVLGPFWFTELGRDRLTAHQASARGGLLHLEAADERIKISGNAVRYMSGTIRIPAR</sequence>
<dbReference type="InterPro" id="IPR003719">
    <property type="entry name" value="Phenazine_PhzF-like"/>
</dbReference>
<dbReference type="EMBL" id="JBHRZN010000004">
    <property type="protein sequence ID" value="MFC3850927.1"/>
    <property type="molecule type" value="Genomic_DNA"/>
</dbReference>
<evidence type="ECO:0000256" key="1">
    <source>
        <dbReference type="ARBA" id="ARBA00008270"/>
    </source>
</evidence>
<keyword evidence="4" id="KW-1185">Reference proteome</keyword>
<dbReference type="RefSeq" id="WP_290288042.1">
    <property type="nucleotide sequence ID" value="NZ_CP047211.1"/>
</dbReference>
<dbReference type="NCBIfam" id="TIGR00654">
    <property type="entry name" value="PhzF_family"/>
    <property type="match status" value="1"/>
</dbReference>
<organism evidence="3 4">
    <name type="scientific">Corynebacterium hansenii</name>
    <dbReference type="NCBI Taxonomy" id="394964"/>
    <lineage>
        <taxon>Bacteria</taxon>
        <taxon>Bacillati</taxon>
        <taxon>Actinomycetota</taxon>
        <taxon>Actinomycetes</taxon>
        <taxon>Mycobacteriales</taxon>
        <taxon>Corynebacteriaceae</taxon>
        <taxon>Corynebacterium</taxon>
    </lineage>
</organism>
<dbReference type="Pfam" id="PF02567">
    <property type="entry name" value="PhzC-PhzF"/>
    <property type="match status" value="2"/>
</dbReference>